<dbReference type="EMBL" id="ON529858">
    <property type="protein sequence ID" value="UTC29680.1"/>
    <property type="molecule type" value="Genomic_DNA"/>
</dbReference>
<evidence type="ECO:0000313" key="1">
    <source>
        <dbReference type="EMBL" id="UTC29680.1"/>
    </source>
</evidence>
<proteinExistence type="predicted"/>
<name>A0A9E7N646_9CAUD</name>
<dbReference type="Proteomes" id="UP001057427">
    <property type="component" value="Segment"/>
</dbReference>
<gene>
    <name evidence="1" type="ORF">BAJUN_00500</name>
</gene>
<keyword evidence="2" id="KW-1185">Reference proteome</keyword>
<protein>
    <submittedName>
        <fullName evidence="1">Uncharacterized protein</fullName>
    </submittedName>
</protein>
<reference evidence="1" key="1">
    <citation type="submission" date="2022-05" db="EMBL/GenBank/DDBJ databases">
        <authorList>
            <person name="Friedrich I."/>
            <person name="Poehlein A."/>
            <person name="Schneider D."/>
            <person name="Hertel R."/>
            <person name="Daniel R."/>
        </authorList>
    </citation>
    <scope>NUCLEOTIDE SEQUENCE</scope>
</reference>
<accession>A0A9E7N646</accession>
<organism evidence="1 2">
    <name type="scientific">Brevundimonas phage vB_BgoS-Bajun</name>
    <dbReference type="NCBI Taxonomy" id="2948594"/>
    <lineage>
        <taxon>Viruses</taxon>
        <taxon>Duplodnaviria</taxon>
        <taxon>Heunggongvirae</taxon>
        <taxon>Uroviricota</taxon>
        <taxon>Caudoviricetes</taxon>
        <taxon>Dolichocephalovirinae</taxon>
    </lineage>
</organism>
<sequence>MPMLTHEAQLRWHDEWKGRVVATRVSPFFHYKPGDEVRYGVCLAVINGTYNSLAIVDLPENGPGEDRHVFDIDIQQLSRVDVTEGDTREERTILAVCLRDGEFKVRFQDDLYQPANRLHAAGLLRRGAIEKSPTGFTFYTLTQLGRATALMRGIRP</sequence>
<evidence type="ECO:0000313" key="2">
    <source>
        <dbReference type="Proteomes" id="UP001057427"/>
    </source>
</evidence>